<evidence type="ECO:0000256" key="1">
    <source>
        <dbReference type="ARBA" id="ARBA00007320"/>
    </source>
</evidence>
<name>A0ABV7DYE8_9RHOB</name>
<dbReference type="HAMAP" id="MF_01341">
    <property type="entry name" value="Ribosomal_uL15"/>
    <property type="match status" value="1"/>
</dbReference>
<keyword evidence="4" id="KW-0694">RNA-binding</keyword>
<feature type="compositionally biased region" description="Basic and acidic residues" evidence="6">
    <location>
        <begin position="1"/>
        <end position="13"/>
    </location>
</feature>
<dbReference type="InterPro" id="IPR021131">
    <property type="entry name" value="Ribosomal_uL15/eL18"/>
</dbReference>
<keyword evidence="4" id="KW-0699">rRNA-binding</keyword>
<dbReference type="PROSITE" id="PS00475">
    <property type="entry name" value="RIBOSOMAL_L15"/>
    <property type="match status" value="1"/>
</dbReference>
<comment type="subunit">
    <text evidence="4">Part of the 50S ribosomal subunit.</text>
</comment>
<dbReference type="NCBIfam" id="TIGR01071">
    <property type="entry name" value="rplO_bact"/>
    <property type="match status" value="1"/>
</dbReference>
<dbReference type="InterPro" id="IPR005749">
    <property type="entry name" value="Ribosomal_uL15_bac-type"/>
</dbReference>
<dbReference type="EMBL" id="JBHRSM010000050">
    <property type="protein sequence ID" value="MFC3088191.1"/>
    <property type="molecule type" value="Genomic_DNA"/>
</dbReference>
<dbReference type="InterPro" id="IPR001196">
    <property type="entry name" value="Ribosomal_uL15_CS"/>
</dbReference>
<reference evidence="9" key="1">
    <citation type="journal article" date="2019" name="Int. J. Syst. Evol. Microbiol.">
        <title>The Global Catalogue of Microorganisms (GCM) 10K type strain sequencing project: providing services to taxonomists for standard genome sequencing and annotation.</title>
        <authorList>
            <consortium name="The Broad Institute Genomics Platform"/>
            <consortium name="The Broad Institute Genome Sequencing Center for Infectious Disease"/>
            <person name="Wu L."/>
            <person name="Ma J."/>
        </authorList>
    </citation>
    <scope>NUCLEOTIDE SEQUENCE [LARGE SCALE GENOMIC DNA]</scope>
    <source>
        <strain evidence="9">KCTC 62102</strain>
    </source>
</reference>
<feature type="domain" description="Large ribosomal subunit protein uL15/eL18" evidence="7">
    <location>
        <begin position="75"/>
        <end position="149"/>
    </location>
</feature>
<dbReference type="InterPro" id="IPR036227">
    <property type="entry name" value="Ribosomal_uL15/eL18_sf"/>
</dbReference>
<evidence type="ECO:0000256" key="5">
    <source>
        <dbReference type="RuleBase" id="RU003888"/>
    </source>
</evidence>
<dbReference type="Gene3D" id="3.100.10.10">
    <property type="match status" value="1"/>
</dbReference>
<evidence type="ECO:0000313" key="8">
    <source>
        <dbReference type="EMBL" id="MFC3088191.1"/>
    </source>
</evidence>
<dbReference type="GO" id="GO:0005840">
    <property type="term" value="C:ribosome"/>
    <property type="evidence" value="ECO:0007669"/>
    <property type="project" value="UniProtKB-KW"/>
</dbReference>
<feature type="region of interest" description="Disordered" evidence="6">
    <location>
        <begin position="1"/>
        <end position="47"/>
    </location>
</feature>
<evidence type="ECO:0000256" key="4">
    <source>
        <dbReference type="HAMAP-Rule" id="MF_01341"/>
    </source>
</evidence>
<comment type="similarity">
    <text evidence="1 4 5">Belongs to the universal ribosomal protein uL15 family.</text>
</comment>
<dbReference type="Pfam" id="PF00828">
    <property type="entry name" value="Ribosomal_L27A"/>
    <property type="match status" value="1"/>
</dbReference>
<evidence type="ECO:0000256" key="3">
    <source>
        <dbReference type="ARBA" id="ARBA00023274"/>
    </source>
</evidence>
<dbReference type="PANTHER" id="PTHR12934:SF11">
    <property type="entry name" value="LARGE RIBOSOMAL SUBUNIT PROTEIN UL15M"/>
    <property type="match status" value="1"/>
</dbReference>
<evidence type="ECO:0000259" key="7">
    <source>
        <dbReference type="Pfam" id="PF00828"/>
    </source>
</evidence>
<protein>
    <recommendedName>
        <fullName evidence="4">Large ribosomal subunit protein uL15</fullName>
    </recommendedName>
</protein>
<keyword evidence="9" id="KW-1185">Reference proteome</keyword>
<dbReference type="InterPro" id="IPR030878">
    <property type="entry name" value="Ribosomal_uL15"/>
</dbReference>
<organism evidence="8 9">
    <name type="scientific">Tabrizicola soli</name>
    <dbReference type="NCBI Taxonomy" id="2185115"/>
    <lineage>
        <taxon>Bacteria</taxon>
        <taxon>Pseudomonadati</taxon>
        <taxon>Pseudomonadota</taxon>
        <taxon>Alphaproteobacteria</taxon>
        <taxon>Rhodobacterales</taxon>
        <taxon>Paracoccaceae</taxon>
        <taxon>Tabrizicola</taxon>
    </lineage>
</organism>
<feature type="compositionally biased region" description="Gly residues" evidence="6">
    <location>
        <begin position="23"/>
        <end position="35"/>
    </location>
</feature>
<comment type="function">
    <text evidence="4">Binds to the 23S rRNA.</text>
</comment>
<gene>
    <name evidence="4 8" type="primary">rplO</name>
    <name evidence="8" type="ORF">ACFOD6_19300</name>
</gene>
<accession>A0ABV7DYE8</accession>
<sequence length="159" mass="16394">MKLHELADNEGAAKKKKRVARGPGSGKGKTAGRGIKGQSSRSGVALGGYEGGQMPLYRRLPKRGFTKPNKLHYSVVNLGLIEKFIAAGKLDAKEEITEDALVAAGVTSNKRDGIRVLAKGELTSKVTLTVTGASASAVEAVEKAGGKVTLLAPVAAAAE</sequence>
<evidence type="ECO:0000256" key="6">
    <source>
        <dbReference type="SAM" id="MobiDB-lite"/>
    </source>
</evidence>
<dbReference type="Proteomes" id="UP001595445">
    <property type="component" value="Unassembled WGS sequence"/>
</dbReference>
<dbReference type="SUPFAM" id="SSF52080">
    <property type="entry name" value="Ribosomal proteins L15p and L18e"/>
    <property type="match status" value="1"/>
</dbReference>
<evidence type="ECO:0000256" key="2">
    <source>
        <dbReference type="ARBA" id="ARBA00022980"/>
    </source>
</evidence>
<evidence type="ECO:0000313" key="9">
    <source>
        <dbReference type="Proteomes" id="UP001595445"/>
    </source>
</evidence>
<comment type="caution">
    <text evidence="8">The sequence shown here is derived from an EMBL/GenBank/DDBJ whole genome shotgun (WGS) entry which is preliminary data.</text>
</comment>
<keyword evidence="2 4" id="KW-0689">Ribosomal protein</keyword>
<dbReference type="RefSeq" id="WP_197647121.1">
    <property type="nucleotide sequence ID" value="NZ_JAEACP010000023.1"/>
</dbReference>
<keyword evidence="3 4" id="KW-0687">Ribonucleoprotein</keyword>
<proteinExistence type="inferred from homology"/>
<dbReference type="PANTHER" id="PTHR12934">
    <property type="entry name" value="50S RIBOSOMAL PROTEIN L15"/>
    <property type="match status" value="1"/>
</dbReference>